<dbReference type="InterPro" id="IPR016032">
    <property type="entry name" value="Sig_transdc_resp-reg_C-effctor"/>
</dbReference>
<reference evidence="8 9" key="1">
    <citation type="submission" date="2017-02" db="EMBL/GenBank/DDBJ databases">
        <title>Draft Genome Sequence of Streptomyces tsukubaensis F601, a Producer of the immunosuppressant tacrolimus FK506.</title>
        <authorList>
            <person name="Zong G."/>
            <person name="Zhong C."/>
            <person name="Fu J."/>
            <person name="Qin R."/>
            <person name="Cao G."/>
        </authorList>
    </citation>
    <scope>NUCLEOTIDE SEQUENCE [LARGE SCALE GENOMIC DNA]</scope>
    <source>
        <strain evidence="8 9">F601</strain>
    </source>
</reference>
<keyword evidence="4" id="KW-0804">Transcription</keyword>
<dbReference type="Pfam" id="PF00072">
    <property type="entry name" value="Response_reg"/>
    <property type="match status" value="1"/>
</dbReference>
<dbReference type="RefSeq" id="WP_077970355.1">
    <property type="nucleotide sequence ID" value="NZ_CP045178.1"/>
</dbReference>
<accession>A0A1V4A5L4</accession>
<dbReference type="Gene3D" id="3.40.50.2300">
    <property type="match status" value="1"/>
</dbReference>
<evidence type="ECO:0000256" key="4">
    <source>
        <dbReference type="ARBA" id="ARBA00023163"/>
    </source>
</evidence>
<dbReference type="Proteomes" id="UP000190539">
    <property type="component" value="Unassembled WGS sequence"/>
</dbReference>
<feature type="domain" description="HTH luxR-type" evidence="6">
    <location>
        <begin position="149"/>
        <end position="214"/>
    </location>
</feature>
<dbReference type="PANTHER" id="PTHR43214:SF24">
    <property type="entry name" value="TRANSCRIPTIONAL REGULATORY PROTEIN NARL-RELATED"/>
    <property type="match status" value="1"/>
</dbReference>
<dbReference type="Pfam" id="PF00196">
    <property type="entry name" value="GerE"/>
    <property type="match status" value="1"/>
</dbReference>
<dbReference type="GO" id="GO:0000160">
    <property type="term" value="P:phosphorelay signal transduction system"/>
    <property type="evidence" value="ECO:0007669"/>
    <property type="project" value="InterPro"/>
</dbReference>
<feature type="modified residue" description="4-aspartylphosphate" evidence="5">
    <location>
        <position position="55"/>
    </location>
</feature>
<evidence type="ECO:0000259" key="7">
    <source>
        <dbReference type="PROSITE" id="PS50110"/>
    </source>
</evidence>
<dbReference type="SUPFAM" id="SSF52172">
    <property type="entry name" value="CheY-like"/>
    <property type="match status" value="1"/>
</dbReference>
<keyword evidence="2" id="KW-0805">Transcription regulation</keyword>
<dbReference type="PROSITE" id="PS00622">
    <property type="entry name" value="HTH_LUXR_1"/>
    <property type="match status" value="1"/>
</dbReference>
<dbReference type="InterPro" id="IPR011006">
    <property type="entry name" value="CheY-like_superfamily"/>
</dbReference>
<dbReference type="PANTHER" id="PTHR43214">
    <property type="entry name" value="TWO-COMPONENT RESPONSE REGULATOR"/>
    <property type="match status" value="1"/>
</dbReference>
<evidence type="ECO:0000256" key="3">
    <source>
        <dbReference type="ARBA" id="ARBA00023125"/>
    </source>
</evidence>
<dbReference type="PRINTS" id="PR00038">
    <property type="entry name" value="HTHLUXR"/>
</dbReference>
<dbReference type="InterPro" id="IPR001789">
    <property type="entry name" value="Sig_transdc_resp-reg_receiver"/>
</dbReference>
<dbReference type="InterPro" id="IPR000792">
    <property type="entry name" value="Tscrpt_reg_LuxR_C"/>
</dbReference>
<dbReference type="PROSITE" id="PS50110">
    <property type="entry name" value="RESPONSE_REGULATORY"/>
    <property type="match status" value="1"/>
</dbReference>
<name>A0A1V4A5L4_9ACTN</name>
<proteinExistence type="predicted"/>
<dbReference type="CDD" id="cd17535">
    <property type="entry name" value="REC_NarL-like"/>
    <property type="match status" value="1"/>
</dbReference>
<organism evidence="8 9">
    <name type="scientific">Streptomyces tsukubensis</name>
    <dbReference type="NCBI Taxonomy" id="83656"/>
    <lineage>
        <taxon>Bacteria</taxon>
        <taxon>Bacillati</taxon>
        <taxon>Actinomycetota</taxon>
        <taxon>Actinomycetes</taxon>
        <taxon>Kitasatosporales</taxon>
        <taxon>Streptomycetaceae</taxon>
        <taxon>Streptomyces</taxon>
    </lineage>
</organism>
<dbReference type="AlphaFoldDB" id="A0A1V4A5L4"/>
<dbReference type="SMART" id="SM00421">
    <property type="entry name" value="HTH_LUXR"/>
    <property type="match status" value="1"/>
</dbReference>
<dbReference type="GO" id="GO:0006355">
    <property type="term" value="P:regulation of DNA-templated transcription"/>
    <property type="evidence" value="ECO:0007669"/>
    <property type="project" value="InterPro"/>
</dbReference>
<evidence type="ECO:0000259" key="6">
    <source>
        <dbReference type="PROSITE" id="PS50043"/>
    </source>
</evidence>
<dbReference type="PROSITE" id="PS50043">
    <property type="entry name" value="HTH_LUXR_2"/>
    <property type="match status" value="1"/>
</dbReference>
<evidence type="ECO:0000256" key="2">
    <source>
        <dbReference type="ARBA" id="ARBA00023015"/>
    </source>
</evidence>
<feature type="domain" description="Response regulatory" evidence="7">
    <location>
        <begin position="4"/>
        <end position="122"/>
    </location>
</feature>
<evidence type="ECO:0000256" key="1">
    <source>
        <dbReference type="ARBA" id="ARBA00022553"/>
    </source>
</evidence>
<evidence type="ECO:0000313" key="9">
    <source>
        <dbReference type="Proteomes" id="UP000190539"/>
    </source>
</evidence>
<keyword evidence="1 5" id="KW-0597">Phosphoprotein</keyword>
<gene>
    <name evidence="8" type="ORF">B1H18_22270</name>
</gene>
<dbReference type="STRING" id="83656.B1H18_22270"/>
<comment type="caution">
    <text evidence="8">The sequence shown here is derived from an EMBL/GenBank/DDBJ whole genome shotgun (WGS) entry which is preliminary data.</text>
</comment>
<keyword evidence="9" id="KW-1185">Reference proteome</keyword>
<dbReference type="SUPFAM" id="SSF46894">
    <property type="entry name" value="C-terminal effector domain of the bipartite response regulators"/>
    <property type="match status" value="1"/>
</dbReference>
<evidence type="ECO:0000256" key="5">
    <source>
        <dbReference type="PROSITE-ProRule" id="PRU00169"/>
    </source>
</evidence>
<sequence>MTVKVILLDDEELVRKGIRMILHADPDIEVVAEGDDGSVAVDLVAEHHPDVVLTDIQMPRVGGLEVARRLAALPESDRPAVAVLTTFDIDEYVYAALQHGAAGFLLKDSSPRELADAVRVLARGEAMLSPRITTKLLATFATGAVAPQARSRMGELTAREREVAVAVAQGHSNSEIAHDLLVSPSTVKVHLSRIMIKLDAANRTQVALIAHDAGLT</sequence>
<dbReference type="InterPro" id="IPR058245">
    <property type="entry name" value="NreC/VraR/RcsB-like_REC"/>
</dbReference>
<dbReference type="EMBL" id="MVFC01000021">
    <property type="protein sequence ID" value="OON75596.1"/>
    <property type="molecule type" value="Genomic_DNA"/>
</dbReference>
<dbReference type="InterPro" id="IPR039420">
    <property type="entry name" value="WalR-like"/>
</dbReference>
<dbReference type="OrthoDB" id="9808843at2"/>
<dbReference type="CDD" id="cd06170">
    <property type="entry name" value="LuxR_C_like"/>
    <property type="match status" value="1"/>
</dbReference>
<evidence type="ECO:0000313" key="8">
    <source>
        <dbReference type="EMBL" id="OON75596.1"/>
    </source>
</evidence>
<protein>
    <submittedName>
        <fullName evidence="8">DNA-binding response regulator</fullName>
    </submittedName>
</protein>
<dbReference type="GO" id="GO:0003677">
    <property type="term" value="F:DNA binding"/>
    <property type="evidence" value="ECO:0007669"/>
    <property type="project" value="UniProtKB-KW"/>
</dbReference>
<dbReference type="SMART" id="SM00448">
    <property type="entry name" value="REC"/>
    <property type="match status" value="1"/>
</dbReference>
<keyword evidence="3 8" id="KW-0238">DNA-binding</keyword>